<reference evidence="2" key="2">
    <citation type="submission" date="2017-11" db="EMBL/GenBank/DDBJ databases">
        <title>Coralsnake Venomics: Analyses of Venom Gland Transcriptomes and Proteomes of Six Brazilian Taxa.</title>
        <authorList>
            <person name="Aird S.D."/>
            <person name="Jorge da Silva N."/>
            <person name="Qiu L."/>
            <person name="Villar-Briones A."/>
            <person name="Aparecida-Saddi V."/>
            <person name="Campos-Telles M.P."/>
            <person name="Grau M."/>
            <person name="Mikheyev A.S."/>
        </authorList>
    </citation>
    <scope>NUCLEOTIDE SEQUENCE</scope>
    <source>
        <tissue evidence="2">Venom_gland</tissue>
    </source>
</reference>
<evidence type="ECO:0000313" key="2">
    <source>
        <dbReference type="EMBL" id="LAB44144.1"/>
    </source>
</evidence>
<accession>A0A2D4NEM9</accession>
<feature type="region of interest" description="Disordered" evidence="1">
    <location>
        <begin position="1"/>
        <end position="20"/>
    </location>
</feature>
<protein>
    <submittedName>
        <fullName evidence="2">Uncharacterized protein</fullName>
    </submittedName>
</protein>
<reference evidence="2" key="1">
    <citation type="submission" date="2017-07" db="EMBL/GenBank/DDBJ databases">
        <authorList>
            <person name="Mikheyev A."/>
            <person name="Grau M."/>
        </authorList>
    </citation>
    <scope>NUCLEOTIDE SEQUENCE</scope>
    <source>
        <tissue evidence="2">Venom_gland</tissue>
    </source>
</reference>
<proteinExistence type="predicted"/>
<dbReference type="EMBL" id="IACM01178383">
    <property type="protein sequence ID" value="LAB44144.1"/>
    <property type="molecule type" value="Transcribed_RNA"/>
</dbReference>
<sequence>MLWGKEDDEGSSPLDPFHHASHRTRPARHFLLHAAFAGRSGRTKGRKVDIVIPSFHRSPLFSHPENVAVNSGVCVSGGQRCFLLPLLLRTPNRGSVDILYVRHTQRSRRIRHGHLTAPAGVEKHSQPQAKV</sequence>
<evidence type="ECO:0000256" key="1">
    <source>
        <dbReference type="SAM" id="MobiDB-lite"/>
    </source>
</evidence>
<feature type="compositionally biased region" description="Acidic residues" evidence="1">
    <location>
        <begin position="1"/>
        <end position="10"/>
    </location>
</feature>
<name>A0A2D4NEM9_9SAUR</name>
<dbReference type="AlphaFoldDB" id="A0A2D4NEM9"/>
<organism evidence="2">
    <name type="scientific">Micrurus spixii</name>
    <name type="common">Amazon coral snake</name>
    <dbReference type="NCBI Taxonomy" id="129469"/>
    <lineage>
        <taxon>Eukaryota</taxon>
        <taxon>Metazoa</taxon>
        <taxon>Chordata</taxon>
        <taxon>Craniata</taxon>
        <taxon>Vertebrata</taxon>
        <taxon>Euteleostomi</taxon>
        <taxon>Lepidosauria</taxon>
        <taxon>Squamata</taxon>
        <taxon>Bifurcata</taxon>
        <taxon>Unidentata</taxon>
        <taxon>Episquamata</taxon>
        <taxon>Toxicofera</taxon>
        <taxon>Serpentes</taxon>
        <taxon>Colubroidea</taxon>
        <taxon>Elapidae</taxon>
        <taxon>Elapinae</taxon>
        <taxon>Micrurus</taxon>
    </lineage>
</organism>